<dbReference type="HOGENOM" id="CLU_031942_3_2_2"/>
<evidence type="ECO:0000313" key="7">
    <source>
        <dbReference type="Proteomes" id="UP000000641"/>
    </source>
</evidence>
<reference evidence="7" key="1">
    <citation type="journal article" date="2008" name="J. Bacteriol.">
        <title>Genome sequence of Thermofilum pendens reveals an exceptional loss of biosynthetic pathways without genome reduction.</title>
        <authorList>
            <person name="Anderson I."/>
            <person name="Rodriguez J."/>
            <person name="Susanti D."/>
            <person name="Porat I."/>
            <person name="Reich C."/>
            <person name="Ulrich L.E."/>
            <person name="Elkins J.G."/>
            <person name="Mavromatis K."/>
            <person name="Lykidis A."/>
            <person name="Kim E."/>
            <person name="Thompson L.S."/>
            <person name="Nolan M."/>
            <person name="Land M."/>
            <person name="Copeland A."/>
            <person name="Lapidus A."/>
            <person name="Lucas S."/>
            <person name="Detter C."/>
            <person name="Zhulin I.B."/>
            <person name="Olsen G.J."/>
            <person name="Whitman W."/>
            <person name="Mukhopadhyay B."/>
            <person name="Bristow J."/>
            <person name="Kyrpides N."/>
        </authorList>
    </citation>
    <scope>NUCLEOTIDE SEQUENCE [LARGE SCALE GENOMIC DNA]</scope>
    <source>
        <strain evidence="7">DSM 2475 / Hrk 5</strain>
    </source>
</reference>
<dbReference type="PANTHER" id="PTHR30371:SF0">
    <property type="entry name" value="SEC-INDEPENDENT PROTEIN TRANSLOCASE PROTEIN TATC, CHLOROPLASTIC-RELATED"/>
    <property type="match status" value="1"/>
</dbReference>
<name>A1S0R0_THEPD</name>
<feature type="transmembrane region" description="Helical" evidence="5">
    <location>
        <begin position="202"/>
        <end position="223"/>
    </location>
</feature>
<keyword evidence="4 5" id="KW-0472">Membrane</keyword>
<evidence type="ECO:0000256" key="3">
    <source>
        <dbReference type="ARBA" id="ARBA00022989"/>
    </source>
</evidence>
<dbReference type="PRINTS" id="PR01840">
    <property type="entry name" value="TATCFAMILY"/>
</dbReference>
<dbReference type="GO" id="GO:0033281">
    <property type="term" value="C:TAT protein transport complex"/>
    <property type="evidence" value="ECO:0007669"/>
    <property type="project" value="UniProtKB-UniRule"/>
</dbReference>
<keyword evidence="7" id="KW-1185">Reference proteome</keyword>
<comment type="subcellular location">
    <subcellularLocation>
        <location evidence="5">Cell membrane</location>
        <topology evidence="5">Multi-pass membrane protein</topology>
    </subcellularLocation>
    <subcellularLocation>
        <location evidence="1">Membrane</location>
        <topology evidence="1">Multi-pass membrane protein</topology>
    </subcellularLocation>
</comment>
<sequence length="289" mass="32861">MFNSAPRASHEVLAVSEELPEKPLLDHVYDFLETLRRILIEFIAFLILLIFLPAPWMLPRSYYPLVFALMNATNHYMLDFNDNPFSGPFARLFGVNGSRVVLISHGWFDSLTAALLLSVVIAAGVLSPLIAYEVYRFVEPGLYSHEKRVVKRYTVFALSLFVAGLLYGYFVVMPIVFSVAVWLATLGGASLFFSIQEFYQNIMLGTLATGVFFMFPLVVLALHKIGVVTYETLRGNWRYVVFAVFAFLVMVTPDPTFFSDLVLGAPFVALYFLSMWLVKREERKEKKKS</sequence>
<dbReference type="Pfam" id="PF00902">
    <property type="entry name" value="TatC"/>
    <property type="match status" value="1"/>
</dbReference>
<keyword evidence="2 5" id="KW-0812">Transmembrane</keyword>
<dbReference type="GO" id="GO:0009977">
    <property type="term" value="F:proton motive force dependent protein transmembrane transporter activity"/>
    <property type="evidence" value="ECO:0007669"/>
    <property type="project" value="TreeGrafter"/>
</dbReference>
<dbReference type="STRING" id="368408.Tpen_1645"/>
<accession>A1S0R0</accession>
<dbReference type="GO" id="GO:0043953">
    <property type="term" value="P:protein transport by the Tat complex"/>
    <property type="evidence" value="ECO:0007669"/>
    <property type="project" value="UniProtKB-UniRule"/>
</dbReference>
<feature type="transmembrane region" description="Helical" evidence="5">
    <location>
        <begin position="111"/>
        <end position="132"/>
    </location>
</feature>
<comment type="subunit">
    <text evidence="5">Forms a complex with TatA.</text>
</comment>
<dbReference type="InterPro" id="IPR002033">
    <property type="entry name" value="TatC"/>
</dbReference>
<dbReference type="GO" id="GO:0065002">
    <property type="term" value="P:intracellular protein transmembrane transport"/>
    <property type="evidence" value="ECO:0007669"/>
    <property type="project" value="TreeGrafter"/>
</dbReference>
<feature type="transmembrane region" description="Helical" evidence="5">
    <location>
        <begin position="235"/>
        <end position="251"/>
    </location>
</feature>
<organism evidence="6 7">
    <name type="scientific">Thermofilum pendens (strain DSM 2475 / Hrk 5)</name>
    <dbReference type="NCBI Taxonomy" id="368408"/>
    <lineage>
        <taxon>Archaea</taxon>
        <taxon>Thermoproteota</taxon>
        <taxon>Thermoprotei</taxon>
        <taxon>Thermofilales</taxon>
        <taxon>Thermofilaceae</taxon>
        <taxon>Thermofilum</taxon>
    </lineage>
</organism>
<feature type="transmembrane region" description="Helical" evidence="5">
    <location>
        <begin position="38"/>
        <end position="58"/>
    </location>
</feature>
<keyword evidence="3 5" id="KW-1133">Transmembrane helix</keyword>
<keyword evidence="5" id="KW-0811">Translocation</keyword>
<evidence type="ECO:0000256" key="5">
    <source>
        <dbReference type="HAMAP-Rule" id="MF_00902"/>
    </source>
</evidence>
<evidence type="ECO:0000256" key="1">
    <source>
        <dbReference type="ARBA" id="ARBA00004141"/>
    </source>
</evidence>
<dbReference type="EMBL" id="CP000505">
    <property type="protein sequence ID" value="ABL79040.1"/>
    <property type="molecule type" value="Genomic_DNA"/>
</dbReference>
<protein>
    <recommendedName>
        <fullName evidence="5">Sec-independent protein translocase protein TatC</fullName>
    </recommendedName>
</protein>
<dbReference type="PANTHER" id="PTHR30371">
    <property type="entry name" value="SEC-INDEPENDENT PROTEIN TRANSLOCASE PROTEIN TATC"/>
    <property type="match status" value="1"/>
</dbReference>
<evidence type="ECO:0000256" key="4">
    <source>
        <dbReference type="ARBA" id="ARBA00023136"/>
    </source>
</evidence>
<comment type="function">
    <text evidence="5">Part of the twin-arginine translocation (Tat) system that transports large folded proteins containing a characteristic twin-arginine motif in their signal peptide across membranes.</text>
</comment>
<evidence type="ECO:0000256" key="2">
    <source>
        <dbReference type="ARBA" id="ARBA00022692"/>
    </source>
</evidence>
<dbReference type="KEGG" id="tpe:Tpen_1645"/>
<dbReference type="Proteomes" id="UP000000641">
    <property type="component" value="Chromosome"/>
</dbReference>
<dbReference type="HAMAP" id="MF_00902">
    <property type="entry name" value="TatC"/>
    <property type="match status" value="1"/>
</dbReference>
<dbReference type="eggNOG" id="arCOG01919">
    <property type="taxonomic scope" value="Archaea"/>
</dbReference>
<proteinExistence type="inferred from homology"/>
<dbReference type="AlphaFoldDB" id="A1S0R0"/>
<feature type="transmembrane region" description="Helical" evidence="5">
    <location>
        <begin position="153"/>
        <end position="182"/>
    </location>
</feature>
<keyword evidence="5" id="KW-0653">Protein transport</keyword>
<feature type="transmembrane region" description="Helical" evidence="5">
    <location>
        <begin position="257"/>
        <end position="278"/>
    </location>
</feature>
<evidence type="ECO:0000313" key="6">
    <source>
        <dbReference type="EMBL" id="ABL79040.1"/>
    </source>
</evidence>
<keyword evidence="5" id="KW-1003">Cell membrane</keyword>
<comment type="similarity">
    <text evidence="5">Belongs to the TatC family.</text>
</comment>
<keyword evidence="5" id="KW-0813">Transport</keyword>
<gene>
    <name evidence="5" type="primary">tatC</name>
    <name evidence="6" type="ordered locus">Tpen_1645</name>
</gene>
<dbReference type="EnsemblBacteria" id="ABL79040">
    <property type="protein sequence ID" value="ABL79040"/>
    <property type="gene ID" value="Tpen_1645"/>
</dbReference>